<sequence>MTKWATYSFVIALISMLLPTIFNALGFEGSTIIDFLPYFSIVFGSAGVILLFSSMMKNKSINLSGVMLLLSITLIIYGVSLNRLAIEGSSYLLLTGVVVIGVWLIIPNKINNN</sequence>
<keyword evidence="1" id="KW-0472">Membrane</keyword>
<keyword evidence="1" id="KW-1133">Transmembrane helix</keyword>
<dbReference type="EMBL" id="QURB01000001">
    <property type="protein sequence ID" value="RFC55702.1"/>
    <property type="molecule type" value="Genomic_DNA"/>
</dbReference>
<evidence type="ECO:0000256" key="1">
    <source>
        <dbReference type="SAM" id="Phobius"/>
    </source>
</evidence>
<reference evidence="2 3" key="1">
    <citation type="submission" date="2018-08" db="EMBL/GenBank/DDBJ databases">
        <title>The draft genome squence of Brumimicrobium sp. N62.</title>
        <authorList>
            <person name="Du Z.-J."/>
            <person name="Luo H.-R."/>
        </authorList>
    </citation>
    <scope>NUCLEOTIDE SEQUENCE [LARGE SCALE GENOMIC DNA]</scope>
    <source>
        <strain evidence="2 3">N62</strain>
    </source>
</reference>
<evidence type="ECO:0008006" key="4">
    <source>
        <dbReference type="Google" id="ProtNLM"/>
    </source>
</evidence>
<accession>A0A3E1F1J7</accession>
<protein>
    <recommendedName>
        <fullName evidence="4">DUF4293 family protein</fullName>
    </recommendedName>
</protein>
<evidence type="ECO:0000313" key="3">
    <source>
        <dbReference type="Proteomes" id="UP000257127"/>
    </source>
</evidence>
<dbReference type="AlphaFoldDB" id="A0A3E1F1J7"/>
<dbReference type="RefSeq" id="WP_116879537.1">
    <property type="nucleotide sequence ID" value="NZ_QURB01000001.1"/>
</dbReference>
<comment type="caution">
    <text evidence="2">The sequence shown here is derived from an EMBL/GenBank/DDBJ whole genome shotgun (WGS) entry which is preliminary data.</text>
</comment>
<name>A0A3E1F1J7_9FLAO</name>
<feature type="transmembrane region" description="Helical" evidence="1">
    <location>
        <begin position="36"/>
        <end position="54"/>
    </location>
</feature>
<feature type="transmembrane region" description="Helical" evidence="1">
    <location>
        <begin position="88"/>
        <end position="106"/>
    </location>
</feature>
<evidence type="ECO:0000313" key="2">
    <source>
        <dbReference type="EMBL" id="RFC55702.1"/>
    </source>
</evidence>
<keyword evidence="3" id="KW-1185">Reference proteome</keyword>
<proteinExistence type="predicted"/>
<dbReference type="OrthoDB" id="9867650at2"/>
<organism evidence="2 3">
    <name type="scientific">Brumimicrobium aurantiacum</name>
    <dbReference type="NCBI Taxonomy" id="1737063"/>
    <lineage>
        <taxon>Bacteria</taxon>
        <taxon>Pseudomonadati</taxon>
        <taxon>Bacteroidota</taxon>
        <taxon>Flavobacteriia</taxon>
        <taxon>Flavobacteriales</taxon>
        <taxon>Crocinitomicaceae</taxon>
        <taxon>Brumimicrobium</taxon>
    </lineage>
</organism>
<gene>
    <name evidence="2" type="ORF">DXU93_01850</name>
</gene>
<keyword evidence="1" id="KW-0812">Transmembrane</keyword>
<feature type="transmembrane region" description="Helical" evidence="1">
    <location>
        <begin position="61"/>
        <end position="82"/>
    </location>
</feature>
<dbReference type="Proteomes" id="UP000257127">
    <property type="component" value="Unassembled WGS sequence"/>
</dbReference>